<dbReference type="Proteomes" id="UP000247973">
    <property type="component" value="Unassembled WGS sequence"/>
</dbReference>
<feature type="transmembrane region" description="Helical" evidence="9">
    <location>
        <begin position="235"/>
        <end position="258"/>
    </location>
</feature>
<evidence type="ECO:0000256" key="9">
    <source>
        <dbReference type="SAM" id="Phobius"/>
    </source>
</evidence>
<dbReference type="AlphaFoldDB" id="A0A2V3PUV3"/>
<dbReference type="SUPFAM" id="SSF90123">
    <property type="entry name" value="ABC transporter transmembrane region"/>
    <property type="match status" value="1"/>
</dbReference>
<dbReference type="InterPro" id="IPR003593">
    <property type="entry name" value="AAA+_ATPase"/>
</dbReference>
<evidence type="ECO:0000256" key="8">
    <source>
        <dbReference type="ARBA" id="ARBA00023136"/>
    </source>
</evidence>
<evidence type="ECO:0000259" key="11">
    <source>
        <dbReference type="PROSITE" id="PS50929"/>
    </source>
</evidence>
<evidence type="ECO:0000259" key="10">
    <source>
        <dbReference type="PROSITE" id="PS50893"/>
    </source>
</evidence>
<feature type="transmembrane region" description="Helical" evidence="9">
    <location>
        <begin position="155"/>
        <end position="174"/>
    </location>
</feature>
<dbReference type="PANTHER" id="PTHR43394:SF1">
    <property type="entry name" value="ATP-BINDING CASSETTE SUB-FAMILY B MEMBER 10, MITOCHONDRIAL"/>
    <property type="match status" value="1"/>
</dbReference>
<keyword evidence="4 9" id="KW-0812">Transmembrane</keyword>
<dbReference type="InterPro" id="IPR003439">
    <property type="entry name" value="ABC_transporter-like_ATP-bd"/>
</dbReference>
<evidence type="ECO:0000313" key="13">
    <source>
        <dbReference type="Proteomes" id="UP000247973"/>
    </source>
</evidence>
<evidence type="ECO:0000256" key="4">
    <source>
        <dbReference type="ARBA" id="ARBA00022692"/>
    </source>
</evidence>
<dbReference type="FunFam" id="3.40.50.300:FF:000221">
    <property type="entry name" value="Multidrug ABC transporter ATP-binding protein"/>
    <property type="match status" value="1"/>
</dbReference>
<gene>
    <name evidence="12" type="ORF">CLV62_103147</name>
</gene>
<protein>
    <submittedName>
        <fullName evidence="12">ATP-binding cassette subfamily B protein</fullName>
    </submittedName>
</protein>
<dbReference type="InterPro" id="IPR036640">
    <property type="entry name" value="ABC1_TM_sf"/>
</dbReference>
<dbReference type="PANTHER" id="PTHR43394">
    <property type="entry name" value="ATP-DEPENDENT PERMEASE MDL1, MITOCHONDRIAL"/>
    <property type="match status" value="1"/>
</dbReference>
<feature type="transmembrane region" description="Helical" evidence="9">
    <location>
        <begin position="52"/>
        <end position="76"/>
    </location>
</feature>
<proteinExistence type="predicted"/>
<keyword evidence="8 9" id="KW-0472">Membrane</keyword>
<dbReference type="Pfam" id="PF00005">
    <property type="entry name" value="ABC_tran"/>
    <property type="match status" value="1"/>
</dbReference>
<evidence type="ECO:0000313" key="12">
    <source>
        <dbReference type="EMBL" id="PXV67474.1"/>
    </source>
</evidence>
<dbReference type="CDD" id="cd18548">
    <property type="entry name" value="ABC_6TM_Tm287_like"/>
    <property type="match status" value="1"/>
</dbReference>
<dbReference type="InterPro" id="IPR017871">
    <property type="entry name" value="ABC_transporter-like_CS"/>
</dbReference>
<feature type="domain" description="ABC transporter" evidence="10">
    <location>
        <begin position="334"/>
        <end position="569"/>
    </location>
</feature>
<dbReference type="GO" id="GO:0016887">
    <property type="term" value="F:ATP hydrolysis activity"/>
    <property type="evidence" value="ECO:0007669"/>
    <property type="project" value="InterPro"/>
</dbReference>
<dbReference type="SMART" id="SM00382">
    <property type="entry name" value="AAA"/>
    <property type="match status" value="1"/>
</dbReference>
<evidence type="ECO:0000256" key="6">
    <source>
        <dbReference type="ARBA" id="ARBA00022840"/>
    </source>
</evidence>
<feature type="transmembrane region" description="Helical" evidence="9">
    <location>
        <begin position="278"/>
        <end position="297"/>
    </location>
</feature>
<keyword evidence="5" id="KW-0547">Nucleotide-binding</keyword>
<evidence type="ECO:0000256" key="3">
    <source>
        <dbReference type="ARBA" id="ARBA00022475"/>
    </source>
</evidence>
<dbReference type="PROSITE" id="PS50893">
    <property type="entry name" value="ABC_TRANSPORTER_2"/>
    <property type="match status" value="1"/>
</dbReference>
<dbReference type="PROSITE" id="PS00211">
    <property type="entry name" value="ABC_TRANSPORTER_1"/>
    <property type="match status" value="1"/>
</dbReference>
<name>A0A2V3PUV3_9BACT</name>
<keyword evidence="3" id="KW-1003">Cell membrane</keyword>
<dbReference type="Gene3D" id="1.20.1560.10">
    <property type="entry name" value="ABC transporter type 1, transmembrane domain"/>
    <property type="match status" value="1"/>
</dbReference>
<dbReference type="PROSITE" id="PS50929">
    <property type="entry name" value="ABC_TM1F"/>
    <property type="match status" value="1"/>
</dbReference>
<dbReference type="SUPFAM" id="SSF52540">
    <property type="entry name" value="P-loop containing nucleoside triphosphate hydrolases"/>
    <property type="match status" value="1"/>
</dbReference>
<sequence>MKRYWQILKKYKLSLIISPFLVLIYVVCETVQPLLMADIIDNGVMPRNLSVITGIGGYMILISIVGLVASILNIYVSSRTSIGFGTDLRTELFNKIQHLSFSDIDRFNSASLITRLTNDITKIQQVILISMRILLRSPLILFLAIFFVIKINADLALVLIGVIPVLSISIYLILRKGFPLFIKVQQKVDHLNGIVRENLINIRVVKSFVREDFEAKKFANSSEDLRDMVIRASNIVVSVFPVMQLIMNISVILILWIGGQKVISGNLKVGELISFVNYLSQILLSLMLLSMTIMAFARASASSKRILEVMETERSLTNTPKGLQNIHKIEKGEVAFHNVSFRHYGGENDVLRNINFQIKQGETIAIVGATGSAKSSMIQLIPRLYDATSGKILIDGVNVKDYNLDEIHAKIGMVLQKNELFSGTIIENLRWGKPDATDEEIIEAAKAAEAHDFISSFTDGYNTKLGRGGINLSGGQKQRICIARALLRKPKILIMDDSTSAVDSDTEQKIRTNLNRMLQNTTVFIITQRINTMQSADRVIVLEDGEIDAVGKPSELMERSKVYKEIYNSQQLAF</sequence>
<comment type="subcellular location">
    <subcellularLocation>
        <location evidence="1">Cell membrane</location>
        <topology evidence="1">Multi-pass membrane protein</topology>
    </subcellularLocation>
</comment>
<reference evidence="12 13" key="1">
    <citation type="submission" date="2018-03" db="EMBL/GenBank/DDBJ databases">
        <title>Genomic Encyclopedia of Archaeal and Bacterial Type Strains, Phase II (KMG-II): from individual species to whole genera.</title>
        <authorList>
            <person name="Goeker M."/>
        </authorList>
    </citation>
    <scope>NUCLEOTIDE SEQUENCE [LARGE SCALE GENOMIC DNA]</scope>
    <source>
        <strain evidence="12 13">DSM 100214</strain>
    </source>
</reference>
<keyword evidence="7 9" id="KW-1133">Transmembrane helix</keyword>
<dbReference type="Pfam" id="PF00664">
    <property type="entry name" value="ABC_membrane"/>
    <property type="match status" value="1"/>
</dbReference>
<accession>A0A2V3PUV3</accession>
<dbReference type="GO" id="GO:0005524">
    <property type="term" value="F:ATP binding"/>
    <property type="evidence" value="ECO:0007669"/>
    <property type="project" value="UniProtKB-KW"/>
</dbReference>
<keyword evidence="2" id="KW-0813">Transport</keyword>
<keyword evidence="6 12" id="KW-0067">ATP-binding</keyword>
<dbReference type="InterPro" id="IPR011527">
    <property type="entry name" value="ABC1_TM_dom"/>
</dbReference>
<dbReference type="Gene3D" id="3.40.50.300">
    <property type="entry name" value="P-loop containing nucleotide triphosphate hydrolases"/>
    <property type="match status" value="1"/>
</dbReference>
<evidence type="ECO:0000256" key="5">
    <source>
        <dbReference type="ARBA" id="ARBA00022741"/>
    </source>
</evidence>
<dbReference type="RefSeq" id="WP_110309625.1">
    <property type="nucleotide sequence ID" value="NZ_QICL01000003.1"/>
</dbReference>
<dbReference type="InterPro" id="IPR027417">
    <property type="entry name" value="P-loop_NTPase"/>
</dbReference>
<organism evidence="12 13">
    <name type="scientific">Dysgonomonas alginatilytica</name>
    <dbReference type="NCBI Taxonomy" id="1605892"/>
    <lineage>
        <taxon>Bacteria</taxon>
        <taxon>Pseudomonadati</taxon>
        <taxon>Bacteroidota</taxon>
        <taxon>Bacteroidia</taxon>
        <taxon>Bacteroidales</taxon>
        <taxon>Dysgonomonadaceae</taxon>
        <taxon>Dysgonomonas</taxon>
    </lineage>
</organism>
<evidence type="ECO:0000256" key="2">
    <source>
        <dbReference type="ARBA" id="ARBA00022448"/>
    </source>
</evidence>
<dbReference type="OrthoDB" id="9760358at2"/>
<dbReference type="GO" id="GO:0005886">
    <property type="term" value="C:plasma membrane"/>
    <property type="evidence" value="ECO:0007669"/>
    <property type="project" value="UniProtKB-SubCell"/>
</dbReference>
<feature type="transmembrane region" description="Helical" evidence="9">
    <location>
        <begin position="133"/>
        <end position="149"/>
    </location>
</feature>
<evidence type="ECO:0000256" key="7">
    <source>
        <dbReference type="ARBA" id="ARBA00022989"/>
    </source>
</evidence>
<comment type="caution">
    <text evidence="12">The sequence shown here is derived from an EMBL/GenBank/DDBJ whole genome shotgun (WGS) entry which is preliminary data.</text>
</comment>
<evidence type="ECO:0000256" key="1">
    <source>
        <dbReference type="ARBA" id="ARBA00004651"/>
    </source>
</evidence>
<dbReference type="EMBL" id="QICL01000003">
    <property type="protein sequence ID" value="PXV67474.1"/>
    <property type="molecule type" value="Genomic_DNA"/>
</dbReference>
<dbReference type="InterPro" id="IPR039421">
    <property type="entry name" value="Type_1_exporter"/>
</dbReference>
<keyword evidence="13" id="KW-1185">Reference proteome</keyword>
<dbReference type="GO" id="GO:0015421">
    <property type="term" value="F:ABC-type oligopeptide transporter activity"/>
    <property type="evidence" value="ECO:0007669"/>
    <property type="project" value="TreeGrafter"/>
</dbReference>
<feature type="domain" description="ABC transmembrane type-1" evidence="11">
    <location>
        <begin position="16"/>
        <end position="298"/>
    </location>
</feature>